<dbReference type="PANTHER" id="PTHR30419">
    <property type="entry name" value="HTH-TYPE TRANSCRIPTIONAL REGULATOR YBHD"/>
    <property type="match status" value="1"/>
</dbReference>
<dbReference type="PRINTS" id="PR00039">
    <property type="entry name" value="HTHLYSR"/>
</dbReference>
<evidence type="ECO:0000313" key="7">
    <source>
        <dbReference type="Proteomes" id="UP000247476"/>
    </source>
</evidence>
<keyword evidence="7" id="KW-1185">Reference proteome</keyword>
<dbReference type="InterPro" id="IPR036388">
    <property type="entry name" value="WH-like_DNA-bd_sf"/>
</dbReference>
<proteinExistence type="inferred from homology"/>
<dbReference type="OrthoDB" id="9803735at2"/>
<dbReference type="InterPro" id="IPR050950">
    <property type="entry name" value="HTH-type_LysR_regulators"/>
</dbReference>
<evidence type="ECO:0000256" key="3">
    <source>
        <dbReference type="ARBA" id="ARBA00023125"/>
    </source>
</evidence>
<dbReference type="InterPro" id="IPR000847">
    <property type="entry name" value="LysR_HTH_N"/>
</dbReference>
<dbReference type="InterPro" id="IPR036390">
    <property type="entry name" value="WH_DNA-bd_sf"/>
</dbReference>
<dbReference type="PROSITE" id="PS50931">
    <property type="entry name" value="HTH_LYSR"/>
    <property type="match status" value="1"/>
</dbReference>
<comment type="caution">
    <text evidence="6">The sequence shown here is derived from an EMBL/GenBank/DDBJ whole genome shotgun (WGS) entry which is preliminary data.</text>
</comment>
<dbReference type="GO" id="GO:0003677">
    <property type="term" value="F:DNA binding"/>
    <property type="evidence" value="ECO:0007669"/>
    <property type="project" value="UniProtKB-KW"/>
</dbReference>
<dbReference type="EMBL" id="QJVJ01000005">
    <property type="protein sequence ID" value="PYI54254.1"/>
    <property type="molecule type" value="Genomic_DNA"/>
</dbReference>
<dbReference type="Proteomes" id="UP000247476">
    <property type="component" value="Unassembled WGS sequence"/>
</dbReference>
<dbReference type="PANTHER" id="PTHR30419:SF28">
    <property type="entry name" value="HTH-TYPE TRANSCRIPTIONAL REGULATOR BSDA"/>
    <property type="match status" value="1"/>
</dbReference>
<dbReference type="RefSeq" id="WP_110840315.1">
    <property type="nucleotide sequence ID" value="NZ_QJVJ01000005.1"/>
</dbReference>
<evidence type="ECO:0000256" key="4">
    <source>
        <dbReference type="ARBA" id="ARBA00023163"/>
    </source>
</evidence>
<gene>
    <name evidence="6" type="ORF">DLM86_12290</name>
</gene>
<name>A0A2V5K8C6_9BACL</name>
<sequence>MELLQLHYFRTVAKLEHMTKAAQELRIAQPALSKTIARLEDDLGVPLFDRQGRHIRLNAFGKAFLKKAEAALSLLEEGRQELADLAGLDNGTISLVTSTLNRLSEPIGAFHALHPGVHFRISHASMERMEQLIEQGDIDFGFTAIPIERTGIRDTPLLDEEVFLAVPPGHRFAQRSTICLSDVAGDPFIGYKEGYPFRSMNDEFCRKAGFKPNIVCEVDEPAGIGRLVRAGLGVALVGACRSDGETPLRLLRIVDPACRRTFRLAWHESRYMSAAARRFRDYLARYFEEMKRADVPAFSGEV</sequence>
<reference evidence="6 7" key="1">
    <citation type="submission" date="2018-05" db="EMBL/GenBank/DDBJ databases">
        <title>Paenibacillus flagellatus sp. nov., isolated from selenium mineral soil.</title>
        <authorList>
            <person name="Dai X."/>
        </authorList>
    </citation>
    <scope>NUCLEOTIDE SEQUENCE [LARGE SCALE GENOMIC DNA]</scope>
    <source>
        <strain evidence="6 7">DXL2</strain>
    </source>
</reference>
<accession>A0A2V5K8C6</accession>
<keyword evidence="4" id="KW-0804">Transcription</keyword>
<keyword evidence="3" id="KW-0238">DNA-binding</keyword>
<dbReference type="FunFam" id="1.10.10.10:FF:000001">
    <property type="entry name" value="LysR family transcriptional regulator"/>
    <property type="match status" value="1"/>
</dbReference>
<dbReference type="InterPro" id="IPR005119">
    <property type="entry name" value="LysR_subst-bd"/>
</dbReference>
<dbReference type="Gene3D" id="3.40.190.290">
    <property type="match status" value="1"/>
</dbReference>
<dbReference type="GO" id="GO:0003700">
    <property type="term" value="F:DNA-binding transcription factor activity"/>
    <property type="evidence" value="ECO:0007669"/>
    <property type="project" value="InterPro"/>
</dbReference>
<feature type="domain" description="HTH lysR-type" evidence="5">
    <location>
        <begin position="1"/>
        <end position="58"/>
    </location>
</feature>
<dbReference type="Pfam" id="PF00126">
    <property type="entry name" value="HTH_1"/>
    <property type="match status" value="1"/>
</dbReference>
<dbReference type="GO" id="GO:0005829">
    <property type="term" value="C:cytosol"/>
    <property type="evidence" value="ECO:0007669"/>
    <property type="project" value="TreeGrafter"/>
</dbReference>
<dbReference type="SUPFAM" id="SSF53850">
    <property type="entry name" value="Periplasmic binding protein-like II"/>
    <property type="match status" value="1"/>
</dbReference>
<evidence type="ECO:0000256" key="1">
    <source>
        <dbReference type="ARBA" id="ARBA00009437"/>
    </source>
</evidence>
<dbReference type="Pfam" id="PF03466">
    <property type="entry name" value="LysR_substrate"/>
    <property type="match status" value="1"/>
</dbReference>
<organism evidence="6 7">
    <name type="scientific">Paenibacillus flagellatus</name>
    <dbReference type="NCBI Taxonomy" id="2211139"/>
    <lineage>
        <taxon>Bacteria</taxon>
        <taxon>Bacillati</taxon>
        <taxon>Bacillota</taxon>
        <taxon>Bacilli</taxon>
        <taxon>Bacillales</taxon>
        <taxon>Paenibacillaceae</taxon>
        <taxon>Paenibacillus</taxon>
    </lineage>
</organism>
<evidence type="ECO:0000313" key="6">
    <source>
        <dbReference type="EMBL" id="PYI54254.1"/>
    </source>
</evidence>
<comment type="similarity">
    <text evidence="1">Belongs to the LysR transcriptional regulatory family.</text>
</comment>
<evidence type="ECO:0000256" key="2">
    <source>
        <dbReference type="ARBA" id="ARBA00023015"/>
    </source>
</evidence>
<dbReference type="AlphaFoldDB" id="A0A2V5K8C6"/>
<dbReference type="Gene3D" id="1.10.10.10">
    <property type="entry name" value="Winged helix-like DNA-binding domain superfamily/Winged helix DNA-binding domain"/>
    <property type="match status" value="1"/>
</dbReference>
<dbReference type="SUPFAM" id="SSF46785">
    <property type="entry name" value="Winged helix' DNA-binding domain"/>
    <property type="match status" value="1"/>
</dbReference>
<evidence type="ECO:0000259" key="5">
    <source>
        <dbReference type="PROSITE" id="PS50931"/>
    </source>
</evidence>
<keyword evidence="2" id="KW-0805">Transcription regulation</keyword>
<protein>
    <submittedName>
        <fullName evidence="6">LysR family transcriptional regulator</fullName>
    </submittedName>
</protein>